<dbReference type="Proteomes" id="UP000095409">
    <property type="component" value="Unassembled WGS sequence"/>
</dbReference>
<dbReference type="PIRSF" id="PIRSF033579">
    <property type="entry name" value="Anaer_Co_chel"/>
    <property type="match status" value="1"/>
</dbReference>
<dbReference type="EC" id="4.99.1.3" evidence="3"/>
<name>A0A173WVE1_9FIRM</name>
<dbReference type="Proteomes" id="UP000261222">
    <property type="component" value="Unassembled WGS sequence"/>
</dbReference>
<accession>A0A173WVE1</accession>
<dbReference type="Gene3D" id="3.40.50.1400">
    <property type="match status" value="2"/>
</dbReference>
<evidence type="ECO:0000313" key="4">
    <source>
        <dbReference type="EMBL" id="RGN07224.1"/>
    </source>
</evidence>
<evidence type="ECO:0000256" key="2">
    <source>
        <dbReference type="PIRSR" id="PIRSR033579-3"/>
    </source>
</evidence>
<dbReference type="EMBL" id="CYZD01000001">
    <property type="protein sequence ID" value="CUN43441.1"/>
    <property type="molecule type" value="Genomic_DNA"/>
</dbReference>
<proteinExistence type="predicted"/>
<feature type="binding site" evidence="2">
    <location>
        <position position="180"/>
    </location>
    <ligand>
        <name>Co(2+)</name>
        <dbReference type="ChEBI" id="CHEBI:48828"/>
    </ligand>
</feature>
<keyword evidence="2" id="KW-0170">Cobalt</keyword>
<feature type="active site" description="Proton acceptor" evidence="1">
    <location>
        <position position="149"/>
    </location>
</feature>
<dbReference type="CDD" id="cd03413">
    <property type="entry name" value="CbiK_C"/>
    <property type="match status" value="1"/>
</dbReference>
<dbReference type="GO" id="GO:0016852">
    <property type="term" value="F:sirohydrochlorin cobaltochelatase activity"/>
    <property type="evidence" value="ECO:0007669"/>
    <property type="project" value="UniProtKB-EC"/>
</dbReference>
<dbReference type="GO" id="GO:0019251">
    <property type="term" value="P:anaerobic cobalamin biosynthetic process"/>
    <property type="evidence" value="ECO:0007669"/>
    <property type="project" value="InterPro"/>
</dbReference>
<evidence type="ECO:0000313" key="3">
    <source>
        <dbReference type="EMBL" id="CUN43441.1"/>
    </source>
</evidence>
<dbReference type="SUPFAM" id="SSF53800">
    <property type="entry name" value="Chelatase"/>
    <property type="match status" value="1"/>
</dbReference>
<dbReference type="Pfam" id="PF06180">
    <property type="entry name" value="CbiK"/>
    <property type="match status" value="1"/>
</dbReference>
<reference evidence="3 5" key="1">
    <citation type="submission" date="2015-09" db="EMBL/GenBank/DDBJ databases">
        <authorList>
            <consortium name="Pathogen Informatics"/>
        </authorList>
    </citation>
    <scope>NUCLEOTIDE SEQUENCE [LARGE SCALE GENOMIC DNA]</scope>
    <source>
        <strain evidence="3 5">2789STDY5608837</strain>
    </source>
</reference>
<dbReference type="AlphaFoldDB" id="A0A173WVE1"/>
<dbReference type="EMBL" id="QSUB01000001">
    <property type="protein sequence ID" value="RGN07224.1"/>
    <property type="molecule type" value="Genomic_DNA"/>
</dbReference>
<protein>
    <submittedName>
        <fullName evidence="3">Sirohydrochlorin cobaltochelatase</fullName>
        <ecNumber evidence="3">4.99.1.3</ecNumber>
    </submittedName>
</protein>
<feature type="binding site" evidence="2">
    <location>
        <position position="212"/>
    </location>
    <ligand>
        <name>Co(2+)</name>
        <dbReference type="ChEBI" id="CHEBI:48828"/>
    </ligand>
</feature>
<dbReference type="InterPro" id="IPR010388">
    <property type="entry name" value="Anaerobic_Co-chelatase"/>
</dbReference>
<dbReference type="RefSeq" id="WP_055065470.1">
    <property type="nucleotide sequence ID" value="NZ_CP176627.1"/>
</dbReference>
<dbReference type="GO" id="GO:0046872">
    <property type="term" value="F:metal ion binding"/>
    <property type="evidence" value="ECO:0007669"/>
    <property type="project" value="UniProtKB-KW"/>
</dbReference>
<feature type="binding site" evidence="2">
    <location>
        <position position="149"/>
    </location>
    <ligand>
        <name>Co(2+)</name>
        <dbReference type="ChEBI" id="CHEBI:48828"/>
    </ligand>
</feature>
<keyword evidence="2" id="KW-0479">Metal-binding</keyword>
<sequence>MNQQTDKAILVVSFGTSYEASRKATIEKIEQDIRNAFQDHRIYRAWTSKFIISILKKRDNYTVPTVKEALEQMITDGIREVVVQPTHILDGIENNIMKEEILSYKKSFDKIAFGTPLLADLKDESQAINAVTTEFSDLKETEALVFMGHGTTHQVNTVYAGLDQKFKESAHANVFIGTVEADPTIHNLVKEVTSFQPSKIYVTPFMIVAGDHAHNDMAGDSPDSWVCQFENAGFEVCPIIKGLGEYPGIRRMYVEHAQKAIDSMK</sequence>
<evidence type="ECO:0000313" key="5">
    <source>
        <dbReference type="Proteomes" id="UP000095409"/>
    </source>
</evidence>
<evidence type="ECO:0000256" key="1">
    <source>
        <dbReference type="PIRSR" id="PIRSR033579-1"/>
    </source>
</evidence>
<evidence type="ECO:0000313" key="6">
    <source>
        <dbReference type="Proteomes" id="UP000261222"/>
    </source>
</evidence>
<organism evidence="3 5">
    <name type="scientific">Blautia obeum</name>
    <dbReference type="NCBI Taxonomy" id="40520"/>
    <lineage>
        <taxon>Bacteria</taxon>
        <taxon>Bacillati</taxon>
        <taxon>Bacillota</taxon>
        <taxon>Clostridia</taxon>
        <taxon>Lachnospirales</taxon>
        <taxon>Lachnospiraceae</taxon>
        <taxon>Blautia</taxon>
    </lineage>
</organism>
<gene>
    <name evidence="3" type="primary">cbiK_1</name>
    <name evidence="4" type="ORF">DXB81_01460</name>
    <name evidence="3" type="ORF">ERS852394_00223</name>
</gene>
<reference evidence="4 6" key="2">
    <citation type="submission" date="2018-08" db="EMBL/GenBank/DDBJ databases">
        <title>A genome reference for cultivated species of the human gut microbiota.</title>
        <authorList>
            <person name="Zou Y."/>
            <person name="Xue W."/>
            <person name="Luo G."/>
        </authorList>
    </citation>
    <scope>NUCLEOTIDE SEQUENCE [LARGE SCALE GENOMIC DNA]</scope>
    <source>
        <strain evidence="4 6">OM06-11AA</strain>
    </source>
</reference>
<keyword evidence="3" id="KW-0456">Lyase</keyword>